<keyword evidence="6" id="KW-1185">Reference proteome</keyword>
<dbReference type="InterPro" id="IPR001375">
    <property type="entry name" value="Peptidase_S9_cat"/>
</dbReference>
<keyword evidence="1" id="KW-0378">Hydrolase</keyword>
<sequence length="666" mass="73510">MKPFAVDDLYLHSTLLSVQGAPGHSIAVFARSRPSRKRDGYSSTAWCVDTSGDAAPRELTSNESSARSPRLSHDGKTLAFLSNRQQKQGTQVYLLSLSGGEARRLTSLEHSPEIIHGWTPDGSALLVSASVPWAEDAQDDASLADGTRPLVVTHLPYKIDGSGPSVGKRMHVFRIDADSGEATQITHGDFDVKEACCSRDGKRLAFVRTREEKQRHRADLWLADIDGGNARRVTTRLAAVQGLQWSPDSSRLVFGGNTTPGDSLDHPWLLRVADGTLTQLGNDDLHLEGDQFFWHEDGVRIATVVSIRGMQEICVIDSEHNRVHHFPRRLRHVMQLGESNGRLIFSCATMRKPEELFSCDWDGGSQQRHTSFNRPWIRKRAAPRVTVRAFDVPDGEGGTERIDAWLLRPPGKGPFPVVVDMHGGPQSTVLVDYPSHVYWYELVSRGWMIVAPNAVGSASYGAEFARRLIGHWGERDLPQYLAILDRLRKDGLIDDRIACAGKSYGGFLSAWAIGNSDVFRAAVVCAPISDVESHTGTSDTGFYVTPYAMGGEIDEARERYHRLSPIEYSAHVDAAVLMLQGQDDQRCPLGQSEELYANLLRLSRKAPTMVVYPGGSHGLSGSGRPSHRVDFHRRLVDWVMRYAGDSSEQQAQREEDEAATAAAEAS</sequence>
<dbReference type="GO" id="GO:0006508">
    <property type="term" value="P:proteolysis"/>
    <property type="evidence" value="ECO:0007669"/>
    <property type="project" value="InterPro"/>
</dbReference>
<accession>A0A3D8V9T9</accession>
<feature type="domain" description="Peptidase S9 prolyl oligopeptidase catalytic" evidence="4">
    <location>
        <begin position="442"/>
        <end position="645"/>
    </location>
</feature>
<dbReference type="InterPro" id="IPR029058">
    <property type="entry name" value="AB_hydrolase_fold"/>
</dbReference>
<dbReference type="SUPFAM" id="SSF53474">
    <property type="entry name" value="alpha/beta-Hydrolases"/>
    <property type="match status" value="1"/>
</dbReference>
<dbReference type="EMBL" id="QTJR01000011">
    <property type="protein sequence ID" value="RDY66174.1"/>
    <property type="molecule type" value="Genomic_DNA"/>
</dbReference>
<evidence type="ECO:0000259" key="4">
    <source>
        <dbReference type="Pfam" id="PF00326"/>
    </source>
</evidence>
<dbReference type="Proteomes" id="UP000256829">
    <property type="component" value="Unassembled WGS sequence"/>
</dbReference>
<evidence type="ECO:0000256" key="1">
    <source>
        <dbReference type="ARBA" id="ARBA00022801"/>
    </source>
</evidence>
<comment type="caution">
    <text evidence="5">The sequence shown here is derived from an EMBL/GenBank/DDBJ whole genome shotgun (WGS) entry which is preliminary data.</text>
</comment>
<gene>
    <name evidence="5" type="ORF">DX912_14475</name>
</gene>
<dbReference type="SUPFAM" id="SSF82171">
    <property type="entry name" value="DPP6 N-terminal domain-like"/>
    <property type="match status" value="1"/>
</dbReference>
<dbReference type="Gene3D" id="3.40.50.1820">
    <property type="entry name" value="alpha/beta hydrolase"/>
    <property type="match status" value="1"/>
</dbReference>
<dbReference type="PANTHER" id="PTHR42776:SF27">
    <property type="entry name" value="DIPEPTIDYL PEPTIDASE FAMILY MEMBER 6"/>
    <property type="match status" value="1"/>
</dbReference>
<evidence type="ECO:0000256" key="2">
    <source>
        <dbReference type="ARBA" id="ARBA00022825"/>
    </source>
</evidence>
<protein>
    <submittedName>
        <fullName evidence="5">S9 family peptidase</fullName>
    </submittedName>
</protein>
<reference evidence="5 6" key="1">
    <citation type="submission" date="2018-08" db="EMBL/GenBank/DDBJ databases">
        <title>Lysobacter soli KCTC 22011, whole genome shotgun sequence.</title>
        <authorList>
            <person name="Zhang X."/>
            <person name="Feng G."/>
            <person name="Zhu H."/>
        </authorList>
    </citation>
    <scope>NUCLEOTIDE SEQUENCE [LARGE SCALE GENOMIC DNA]</scope>
    <source>
        <strain evidence="5 6">KCTC 22011</strain>
    </source>
</reference>
<keyword evidence="2" id="KW-0645">Protease</keyword>
<evidence type="ECO:0000256" key="3">
    <source>
        <dbReference type="SAM" id="MobiDB-lite"/>
    </source>
</evidence>
<name>A0A3D8V9T9_9GAMM</name>
<proteinExistence type="predicted"/>
<evidence type="ECO:0000313" key="5">
    <source>
        <dbReference type="EMBL" id="RDY66174.1"/>
    </source>
</evidence>
<evidence type="ECO:0000313" key="6">
    <source>
        <dbReference type="Proteomes" id="UP000256829"/>
    </source>
</evidence>
<dbReference type="GO" id="GO:0004252">
    <property type="term" value="F:serine-type endopeptidase activity"/>
    <property type="evidence" value="ECO:0007669"/>
    <property type="project" value="TreeGrafter"/>
</dbReference>
<dbReference type="InterPro" id="IPR011659">
    <property type="entry name" value="WD40"/>
</dbReference>
<dbReference type="PANTHER" id="PTHR42776">
    <property type="entry name" value="SERINE PEPTIDASE S9 FAMILY MEMBER"/>
    <property type="match status" value="1"/>
</dbReference>
<dbReference type="Pfam" id="PF00326">
    <property type="entry name" value="Peptidase_S9"/>
    <property type="match status" value="1"/>
</dbReference>
<feature type="region of interest" description="Disordered" evidence="3">
    <location>
        <begin position="52"/>
        <end position="73"/>
    </location>
</feature>
<dbReference type="Pfam" id="PF07676">
    <property type="entry name" value="PD40"/>
    <property type="match status" value="2"/>
</dbReference>
<dbReference type="RefSeq" id="WP_115843503.1">
    <property type="nucleotide sequence ID" value="NZ_CP183976.1"/>
</dbReference>
<dbReference type="Gene3D" id="2.120.10.60">
    <property type="entry name" value="Tricorn protease N-terminal domain"/>
    <property type="match status" value="2"/>
</dbReference>
<feature type="region of interest" description="Disordered" evidence="3">
    <location>
        <begin position="645"/>
        <end position="666"/>
    </location>
</feature>
<keyword evidence="2" id="KW-0720">Serine protease</keyword>
<dbReference type="AlphaFoldDB" id="A0A3D8V9T9"/>
<organism evidence="5 6">
    <name type="scientific">Lysobacter soli</name>
    <dbReference type="NCBI Taxonomy" id="453783"/>
    <lineage>
        <taxon>Bacteria</taxon>
        <taxon>Pseudomonadati</taxon>
        <taxon>Pseudomonadota</taxon>
        <taxon>Gammaproteobacteria</taxon>
        <taxon>Lysobacterales</taxon>
        <taxon>Lysobacteraceae</taxon>
        <taxon>Lysobacter</taxon>
    </lineage>
</organism>